<dbReference type="SUPFAM" id="SSF81531">
    <property type="entry name" value="Non-heme 11 kDa protein of cytochrome bc1 complex (Ubiquinol-cytochrome c reductase)"/>
    <property type="match status" value="1"/>
</dbReference>
<keyword evidence="6" id="KW-0249">Electron transport</keyword>
<dbReference type="InterPro" id="IPR036811">
    <property type="entry name" value="Ubol_cytC_Rdtase_hinge_dom_sf"/>
</dbReference>
<keyword evidence="5" id="KW-0999">Mitochondrion inner membrane</keyword>
<evidence type="ECO:0000256" key="7">
    <source>
        <dbReference type="ARBA" id="ARBA00023128"/>
    </source>
</evidence>
<dbReference type="Proteomes" id="UP001139887">
    <property type="component" value="Unassembled WGS sequence"/>
</dbReference>
<reference evidence="11" key="1">
    <citation type="submission" date="2022-07" db="EMBL/GenBank/DDBJ databases">
        <title>Phylogenomic reconstructions and comparative analyses of Kickxellomycotina fungi.</title>
        <authorList>
            <person name="Reynolds N.K."/>
            <person name="Stajich J.E."/>
            <person name="Barry K."/>
            <person name="Grigoriev I.V."/>
            <person name="Crous P."/>
            <person name="Smith M.E."/>
        </authorList>
    </citation>
    <scope>NUCLEOTIDE SEQUENCE</scope>
    <source>
        <strain evidence="11">NRRL 1566</strain>
    </source>
</reference>
<keyword evidence="3" id="KW-0813">Transport</keyword>
<feature type="region of interest" description="Disordered" evidence="9">
    <location>
        <begin position="42"/>
        <end position="89"/>
    </location>
</feature>
<feature type="domain" description="Ubiquinol-cytochrome C reductase hinge" evidence="10">
    <location>
        <begin position="82"/>
        <end position="143"/>
    </location>
</feature>
<proteinExistence type="inferred from homology"/>
<evidence type="ECO:0000313" key="11">
    <source>
        <dbReference type="EMBL" id="KAJ2847207.1"/>
    </source>
</evidence>
<keyword evidence="12" id="KW-1185">Reference proteome</keyword>
<evidence type="ECO:0000256" key="5">
    <source>
        <dbReference type="ARBA" id="ARBA00022792"/>
    </source>
</evidence>
<evidence type="ECO:0000256" key="9">
    <source>
        <dbReference type="SAM" id="MobiDB-lite"/>
    </source>
</evidence>
<dbReference type="PANTHER" id="PTHR15336:SF0">
    <property type="entry name" value="CYTOCHROME B-C1 COMPLEX SUBUNIT 6, MITOCHONDRIAL"/>
    <property type="match status" value="1"/>
</dbReference>
<comment type="subcellular location">
    <subcellularLocation>
        <location evidence="1">Mitochondrion inner membrane</location>
        <topology evidence="1">Peripheral membrane protein</topology>
        <orientation evidence="1">Intermembrane side</orientation>
    </subcellularLocation>
</comment>
<comment type="caution">
    <text evidence="11">The sequence shown here is derived from an EMBL/GenBank/DDBJ whole genome shotgun (WGS) entry which is preliminary data.</text>
</comment>
<name>A0A9W8ID24_9FUNG</name>
<dbReference type="InterPro" id="IPR023184">
    <property type="entry name" value="Ubol_cytC_Rdtase_hinge_dom"/>
</dbReference>
<feature type="compositionally biased region" description="Acidic residues" evidence="9">
    <location>
        <begin position="54"/>
        <end position="84"/>
    </location>
</feature>
<evidence type="ECO:0000313" key="12">
    <source>
        <dbReference type="Proteomes" id="UP001139887"/>
    </source>
</evidence>
<dbReference type="GO" id="GO:0006122">
    <property type="term" value="P:mitochondrial electron transport, ubiquinol to cytochrome c"/>
    <property type="evidence" value="ECO:0007669"/>
    <property type="project" value="InterPro"/>
</dbReference>
<evidence type="ECO:0000259" key="10">
    <source>
        <dbReference type="Pfam" id="PF02320"/>
    </source>
</evidence>
<keyword evidence="4" id="KW-0679">Respiratory chain</keyword>
<comment type="similarity">
    <text evidence="2">Belongs to the UQCRH/QCR6 family.</text>
</comment>
<evidence type="ECO:0000256" key="3">
    <source>
        <dbReference type="ARBA" id="ARBA00022448"/>
    </source>
</evidence>
<evidence type="ECO:0000256" key="8">
    <source>
        <dbReference type="ARBA" id="ARBA00023136"/>
    </source>
</evidence>
<dbReference type="AlphaFoldDB" id="A0A9W8ID24"/>
<gene>
    <name evidence="11" type="primary">QCR6</name>
    <name evidence="11" type="ORF">IWW36_003970</name>
</gene>
<evidence type="ECO:0000256" key="4">
    <source>
        <dbReference type="ARBA" id="ARBA00022660"/>
    </source>
</evidence>
<keyword evidence="8" id="KW-0472">Membrane</keyword>
<dbReference type="Gene3D" id="1.10.287.20">
    <property type="entry name" value="Ubiquinol-cytochrome C reductase hinge domain"/>
    <property type="match status" value="1"/>
</dbReference>
<dbReference type="GO" id="GO:0005743">
    <property type="term" value="C:mitochondrial inner membrane"/>
    <property type="evidence" value="ECO:0007669"/>
    <property type="project" value="UniProtKB-SubCell"/>
</dbReference>
<protein>
    <submittedName>
        <fullName evidence="11">Ubiquinol--cytochrome-c reductase subunit 6</fullName>
    </submittedName>
</protein>
<dbReference type="GO" id="GO:0003677">
    <property type="term" value="F:DNA binding"/>
    <property type="evidence" value="ECO:0007669"/>
    <property type="project" value="InterPro"/>
</dbReference>
<evidence type="ECO:0000256" key="2">
    <source>
        <dbReference type="ARBA" id="ARBA00006498"/>
    </source>
</evidence>
<dbReference type="InterPro" id="IPR003422">
    <property type="entry name" value="Cyt_b-c1_6"/>
</dbReference>
<dbReference type="OrthoDB" id="405848at2759"/>
<dbReference type="PANTHER" id="PTHR15336">
    <property type="entry name" value="UBIQUINOL-CYTOCHROME C REDUCTASE COMPLEX 7.8 KDA PROTEIN"/>
    <property type="match status" value="1"/>
</dbReference>
<dbReference type="EMBL" id="JANBUW010000363">
    <property type="protein sequence ID" value="KAJ2847207.1"/>
    <property type="molecule type" value="Genomic_DNA"/>
</dbReference>
<accession>A0A9W8ID24</accession>
<keyword evidence="7" id="KW-0496">Mitochondrion</keyword>
<dbReference type="GO" id="GO:0003682">
    <property type="term" value="F:chromatin binding"/>
    <property type="evidence" value="ECO:0007669"/>
    <property type="project" value="InterPro"/>
</dbReference>
<organism evidence="11 12">
    <name type="scientific">Coemansia brasiliensis</name>
    <dbReference type="NCBI Taxonomy" id="2650707"/>
    <lineage>
        <taxon>Eukaryota</taxon>
        <taxon>Fungi</taxon>
        <taxon>Fungi incertae sedis</taxon>
        <taxon>Zoopagomycota</taxon>
        <taxon>Kickxellomycotina</taxon>
        <taxon>Kickxellomycetes</taxon>
        <taxon>Kickxellales</taxon>
        <taxon>Kickxellaceae</taxon>
        <taxon>Coemansia</taxon>
    </lineage>
</organism>
<evidence type="ECO:0000256" key="6">
    <source>
        <dbReference type="ARBA" id="ARBA00022982"/>
    </source>
</evidence>
<evidence type="ECO:0000256" key="1">
    <source>
        <dbReference type="ARBA" id="ARBA00004137"/>
    </source>
</evidence>
<dbReference type="GO" id="GO:0000775">
    <property type="term" value="C:chromosome, centromeric region"/>
    <property type="evidence" value="ECO:0007669"/>
    <property type="project" value="InterPro"/>
</dbReference>
<dbReference type="Pfam" id="PF02320">
    <property type="entry name" value="UCR_hinge"/>
    <property type="match status" value="1"/>
</dbReference>
<sequence length="143" mass="15984">MSLFDLINPFSYITPIHADDEPVESESAVVVAADVVEAEVEVIESVEASNADSESNDEEEEQEEEEEEEDEEEEDEEQEDEDPAEAIKAACGETMSCKSLKHHYEECAARVENGSKESCAEELLHFMHCVDHCAAEKIFAKLK</sequence>